<dbReference type="Proteomes" id="UP000002774">
    <property type="component" value="Chromosome"/>
</dbReference>
<dbReference type="Pfam" id="PF07980">
    <property type="entry name" value="SusD_RagB"/>
    <property type="match status" value="1"/>
</dbReference>
<dbReference type="HOGENOM" id="CLU_015553_3_0_10"/>
<sequence>MKKTIFTLAVLILMSSCRKYVEITQPGVRTLTYTSDYRYLLDNANIFEGSYGYPILSGDDTEYSDVTQQNNISTIWGAVYTWADTYISETVNDTDWDKLYNIIYNCNVVIEGVLSSKDGSDALKQQLYAEAMVHRANCYLILVNLYGKQYNAATAATDLGVPLLTTPNLYASLKRASVNAVYTQILSDLGTSVSRLPKLPDANIRPSKAASYALLSKTYLSMRNFTQAGLYADSTLNIQNTLLDLKDYNASAGGTIPKRLVDPEVILSKIVNGSYTGVPISADVLNLLGTSDLRYTLFTRAGNAFGPSFTGRGYWRYRLNGEYVIQTGPSVPEVMLTKAECLARQGNAAAAMLVVNTLRKKRFLDADYADLPTTDAATALNTVINERKREFVGRGYRWFDQKRMNYDAAFAVTKTRVLKGVTYTLAPNSNRYLYPIGQKYILLNPEIEQNPR</sequence>
<dbReference type="InterPro" id="IPR011990">
    <property type="entry name" value="TPR-like_helical_dom_sf"/>
</dbReference>
<keyword evidence="5" id="KW-0998">Cell outer membrane</keyword>
<gene>
    <name evidence="8" type="ORF">Mucpa_0840</name>
</gene>
<keyword evidence="9" id="KW-1185">Reference proteome</keyword>
<dbReference type="eggNOG" id="COG0388">
    <property type="taxonomic scope" value="Bacteria"/>
</dbReference>
<evidence type="ECO:0000256" key="1">
    <source>
        <dbReference type="ARBA" id="ARBA00004442"/>
    </source>
</evidence>
<dbReference type="InterPro" id="IPR012944">
    <property type="entry name" value="SusD_RagB_dom"/>
</dbReference>
<dbReference type="GO" id="GO:0009279">
    <property type="term" value="C:cell outer membrane"/>
    <property type="evidence" value="ECO:0007669"/>
    <property type="project" value="UniProtKB-SubCell"/>
</dbReference>
<dbReference type="PROSITE" id="PS51257">
    <property type="entry name" value="PROKAR_LIPOPROTEIN"/>
    <property type="match status" value="1"/>
</dbReference>
<feature type="domain" description="RagB/SusD" evidence="6">
    <location>
        <begin position="333"/>
        <end position="451"/>
    </location>
</feature>
<evidence type="ECO:0000256" key="4">
    <source>
        <dbReference type="ARBA" id="ARBA00023136"/>
    </source>
</evidence>
<evidence type="ECO:0000256" key="2">
    <source>
        <dbReference type="ARBA" id="ARBA00006275"/>
    </source>
</evidence>
<evidence type="ECO:0000313" key="8">
    <source>
        <dbReference type="EMBL" id="EHQ25021.1"/>
    </source>
</evidence>
<dbReference type="OrthoDB" id="629561at2"/>
<dbReference type="EMBL" id="CM001403">
    <property type="protein sequence ID" value="EHQ25021.1"/>
    <property type="molecule type" value="Genomic_DNA"/>
</dbReference>
<dbReference type="Pfam" id="PF14322">
    <property type="entry name" value="SusD-like_3"/>
    <property type="match status" value="1"/>
</dbReference>
<evidence type="ECO:0008006" key="10">
    <source>
        <dbReference type="Google" id="ProtNLM"/>
    </source>
</evidence>
<keyword evidence="4" id="KW-0472">Membrane</keyword>
<dbReference type="STRING" id="714943.Mucpa_0840"/>
<dbReference type="RefSeq" id="WP_008504644.1">
    <property type="nucleotide sequence ID" value="NZ_CM001403.1"/>
</dbReference>
<proteinExistence type="inferred from homology"/>
<name>H1YA37_9SPHI</name>
<evidence type="ECO:0000256" key="3">
    <source>
        <dbReference type="ARBA" id="ARBA00022729"/>
    </source>
</evidence>
<reference evidence="8" key="1">
    <citation type="submission" date="2011-09" db="EMBL/GenBank/DDBJ databases">
        <title>The permanent draft genome of Mucilaginibacter paludis DSM 18603.</title>
        <authorList>
            <consortium name="US DOE Joint Genome Institute (JGI-PGF)"/>
            <person name="Lucas S."/>
            <person name="Han J."/>
            <person name="Lapidus A."/>
            <person name="Bruce D."/>
            <person name="Goodwin L."/>
            <person name="Pitluck S."/>
            <person name="Peters L."/>
            <person name="Kyrpides N."/>
            <person name="Mavromatis K."/>
            <person name="Ivanova N."/>
            <person name="Mikhailova N."/>
            <person name="Held B."/>
            <person name="Detter J.C."/>
            <person name="Tapia R."/>
            <person name="Han C."/>
            <person name="Land M."/>
            <person name="Hauser L."/>
            <person name="Markowitz V."/>
            <person name="Cheng J.-F."/>
            <person name="Hugenholtz P."/>
            <person name="Woyke T."/>
            <person name="Wu D."/>
            <person name="Tindall B."/>
            <person name="Brambilla E."/>
            <person name="Klenk H.-P."/>
            <person name="Eisen J.A."/>
        </authorList>
    </citation>
    <scope>NUCLEOTIDE SEQUENCE [LARGE SCALE GENOMIC DNA]</scope>
    <source>
        <strain evidence="8">DSM 18603</strain>
    </source>
</reference>
<dbReference type="Gene3D" id="1.25.40.390">
    <property type="match status" value="2"/>
</dbReference>
<dbReference type="AlphaFoldDB" id="H1YA37"/>
<evidence type="ECO:0000259" key="7">
    <source>
        <dbReference type="Pfam" id="PF14322"/>
    </source>
</evidence>
<feature type="domain" description="SusD-like N-terminal" evidence="7">
    <location>
        <begin position="62"/>
        <end position="220"/>
    </location>
</feature>
<keyword evidence="3" id="KW-0732">Signal</keyword>
<dbReference type="SUPFAM" id="SSF48452">
    <property type="entry name" value="TPR-like"/>
    <property type="match status" value="1"/>
</dbReference>
<organism evidence="8 9">
    <name type="scientific">Mucilaginibacter paludis DSM 18603</name>
    <dbReference type="NCBI Taxonomy" id="714943"/>
    <lineage>
        <taxon>Bacteria</taxon>
        <taxon>Pseudomonadati</taxon>
        <taxon>Bacteroidota</taxon>
        <taxon>Sphingobacteriia</taxon>
        <taxon>Sphingobacteriales</taxon>
        <taxon>Sphingobacteriaceae</taxon>
        <taxon>Mucilaginibacter</taxon>
    </lineage>
</organism>
<evidence type="ECO:0000259" key="6">
    <source>
        <dbReference type="Pfam" id="PF07980"/>
    </source>
</evidence>
<dbReference type="InterPro" id="IPR033985">
    <property type="entry name" value="SusD-like_N"/>
</dbReference>
<accession>H1YA37</accession>
<comment type="subcellular location">
    <subcellularLocation>
        <location evidence="1">Cell outer membrane</location>
    </subcellularLocation>
</comment>
<evidence type="ECO:0000313" key="9">
    <source>
        <dbReference type="Proteomes" id="UP000002774"/>
    </source>
</evidence>
<comment type="similarity">
    <text evidence="2">Belongs to the SusD family.</text>
</comment>
<protein>
    <recommendedName>
        <fullName evidence="10">RagB/SusD domain-containing protein</fullName>
    </recommendedName>
</protein>
<evidence type="ECO:0000256" key="5">
    <source>
        <dbReference type="ARBA" id="ARBA00023237"/>
    </source>
</evidence>